<organism evidence="3 4">
    <name type="scientific">Congregibacter variabilis</name>
    <dbReference type="NCBI Taxonomy" id="3081200"/>
    <lineage>
        <taxon>Bacteria</taxon>
        <taxon>Pseudomonadati</taxon>
        <taxon>Pseudomonadota</taxon>
        <taxon>Gammaproteobacteria</taxon>
        <taxon>Cellvibrionales</taxon>
        <taxon>Halieaceae</taxon>
        <taxon>Congregibacter</taxon>
    </lineage>
</organism>
<proteinExistence type="predicted"/>
<dbReference type="Proteomes" id="UP001626537">
    <property type="component" value="Chromosome"/>
</dbReference>
<dbReference type="Pfam" id="PF13590">
    <property type="entry name" value="DUF4136"/>
    <property type="match status" value="1"/>
</dbReference>
<gene>
    <name evidence="3" type="ORF">R0135_09870</name>
</gene>
<keyword evidence="1" id="KW-0732">Signal</keyword>
<evidence type="ECO:0000313" key="3">
    <source>
        <dbReference type="EMBL" id="WOJ92093.1"/>
    </source>
</evidence>
<evidence type="ECO:0000259" key="2">
    <source>
        <dbReference type="Pfam" id="PF13590"/>
    </source>
</evidence>
<accession>A0ABZ0HZX5</accession>
<dbReference type="RefSeq" id="WP_407346668.1">
    <property type="nucleotide sequence ID" value="NZ_CP136864.1"/>
</dbReference>
<reference evidence="3 4" key="1">
    <citation type="submission" date="2023-10" db="EMBL/GenBank/DDBJ databases">
        <title>Two novel species belonging to the OM43/NOR5 clade.</title>
        <authorList>
            <person name="Park M."/>
        </authorList>
    </citation>
    <scope>NUCLEOTIDE SEQUENCE [LARGE SCALE GENOMIC DNA]</scope>
    <source>
        <strain evidence="3 4">IMCC43200</strain>
    </source>
</reference>
<feature type="domain" description="DUF4136" evidence="2">
    <location>
        <begin position="26"/>
        <end position="191"/>
    </location>
</feature>
<dbReference type="PROSITE" id="PS51257">
    <property type="entry name" value="PROKAR_LIPOPROTEIN"/>
    <property type="match status" value="1"/>
</dbReference>
<evidence type="ECO:0000313" key="4">
    <source>
        <dbReference type="Proteomes" id="UP001626537"/>
    </source>
</evidence>
<feature type="chain" id="PRO_5047077852" evidence="1">
    <location>
        <begin position="18"/>
        <end position="196"/>
    </location>
</feature>
<protein>
    <submittedName>
        <fullName evidence="3">DUF4136 domain-containing protein</fullName>
    </submittedName>
</protein>
<sequence length="196" mass="21247">MKRILFVLASTIAIAIAGCSSNPPVIDYDSSVNFSGYKTYAFISDHPLMRSEGSPPGSPLLEGRLMRIVEDNLNAKGFALVANSEAADFAIGFTVGARDKIKVNSYPEPYRPYYGGWGGWGAPYYGGGYGGSNVDVQQYVEGTLAIDIYDVSEHKPAWHGVATKRVTDSMRRNPDETLTEIVNEILAGFPPGAMVR</sequence>
<dbReference type="EMBL" id="CP136864">
    <property type="protein sequence ID" value="WOJ92093.1"/>
    <property type="molecule type" value="Genomic_DNA"/>
</dbReference>
<name>A0ABZ0HZX5_9GAMM</name>
<dbReference type="Gene3D" id="3.30.160.670">
    <property type="match status" value="1"/>
</dbReference>
<evidence type="ECO:0000256" key="1">
    <source>
        <dbReference type="SAM" id="SignalP"/>
    </source>
</evidence>
<dbReference type="InterPro" id="IPR025411">
    <property type="entry name" value="DUF4136"/>
</dbReference>
<keyword evidence="4" id="KW-1185">Reference proteome</keyword>
<feature type="signal peptide" evidence="1">
    <location>
        <begin position="1"/>
        <end position="17"/>
    </location>
</feature>